<proteinExistence type="predicted"/>
<dbReference type="Gene3D" id="3.40.630.30">
    <property type="match status" value="1"/>
</dbReference>
<dbReference type="OrthoDB" id="116527at2157"/>
<feature type="domain" description="N-acetyltransferase" evidence="1">
    <location>
        <begin position="124"/>
        <end position="271"/>
    </location>
</feature>
<dbReference type="NCBIfam" id="TIGR03827">
    <property type="entry name" value="GNAT_ablB"/>
    <property type="match status" value="1"/>
</dbReference>
<dbReference type="EMBL" id="CP000742">
    <property type="protein sequence ID" value="ABR55120.1"/>
    <property type="molecule type" value="Genomic_DNA"/>
</dbReference>
<gene>
    <name evidence="2" type="ordered locus">Mevan_1222</name>
</gene>
<evidence type="ECO:0000313" key="3">
    <source>
        <dbReference type="Proteomes" id="UP000001107"/>
    </source>
</evidence>
<accession>A6URJ8</accession>
<protein>
    <submittedName>
        <fullName evidence="2">GCN5-related N-acetyltransferase</fullName>
    </submittedName>
</protein>
<evidence type="ECO:0000259" key="1">
    <source>
        <dbReference type="PROSITE" id="PS51186"/>
    </source>
</evidence>
<dbReference type="SUPFAM" id="SSF55729">
    <property type="entry name" value="Acyl-CoA N-acyltransferases (Nat)"/>
    <property type="match status" value="2"/>
</dbReference>
<dbReference type="GeneID" id="5325845"/>
<name>A6URJ8_METVS</name>
<dbReference type="InterPro" id="IPR000182">
    <property type="entry name" value="GNAT_dom"/>
</dbReference>
<dbReference type="PROSITE" id="PS51186">
    <property type="entry name" value="GNAT"/>
    <property type="match status" value="1"/>
</dbReference>
<dbReference type="KEGG" id="mvn:Mevan_1222"/>
<dbReference type="Proteomes" id="UP000001107">
    <property type="component" value="Chromosome"/>
</dbReference>
<dbReference type="Pfam" id="PF00583">
    <property type="entry name" value="Acetyltransf_1"/>
    <property type="match status" value="1"/>
</dbReference>
<dbReference type="GO" id="GO:0008080">
    <property type="term" value="F:N-acetyltransferase activity"/>
    <property type="evidence" value="ECO:0007669"/>
    <property type="project" value="InterPro"/>
</dbReference>
<organism evidence="2 3">
    <name type="scientific">Methanococcus vannielii (strain ATCC 35089 / DSM 1224 / JCM 13029 / OCM 148 / SB)</name>
    <dbReference type="NCBI Taxonomy" id="406327"/>
    <lineage>
        <taxon>Archaea</taxon>
        <taxon>Methanobacteriati</taxon>
        <taxon>Methanobacteriota</taxon>
        <taxon>Methanomada group</taxon>
        <taxon>Methanococci</taxon>
        <taxon>Methanococcales</taxon>
        <taxon>Methanococcaceae</taxon>
        <taxon>Methanococcus</taxon>
    </lineage>
</organism>
<dbReference type="InterPro" id="IPR016181">
    <property type="entry name" value="Acyl_CoA_acyltransferase"/>
</dbReference>
<dbReference type="STRING" id="406327.Mevan_1222"/>
<dbReference type="eggNOG" id="arCOG04916">
    <property type="taxonomic scope" value="Archaea"/>
</dbReference>
<dbReference type="AlphaFoldDB" id="A6URJ8"/>
<dbReference type="InterPro" id="IPR022525">
    <property type="entry name" value="GNAT_AblB"/>
</dbReference>
<dbReference type="RefSeq" id="WP_012066035.1">
    <property type="nucleotide sequence ID" value="NC_009634.1"/>
</dbReference>
<reference evidence="2" key="1">
    <citation type="submission" date="2007-06" db="EMBL/GenBank/DDBJ databases">
        <title>Complete sequence of Methanococcus vannielii SB.</title>
        <authorList>
            <consortium name="US DOE Joint Genome Institute"/>
            <person name="Copeland A."/>
            <person name="Lucas S."/>
            <person name="Lapidus A."/>
            <person name="Barry K."/>
            <person name="Glavina del Rio T."/>
            <person name="Dalin E."/>
            <person name="Tice H."/>
            <person name="Pitluck S."/>
            <person name="Chain P."/>
            <person name="Malfatti S."/>
            <person name="Shin M."/>
            <person name="Vergez L."/>
            <person name="Schmutz J."/>
            <person name="Larimer F."/>
            <person name="Land M."/>
            <person name="Hauser L."/>
            <person name="Kyrpides N."/>
            <person name="Anderson I."/>
            <person name="Sieprawska-Lupa M."/>
            <person name="Whitman W.B."/>
            <person name="Richardson P."/>
        </authorList>
    </citation>
    <scope>NUCLEOTIDE SEQUENCE [LARGE SCALE GENOMIC DNA]</scope>
    <source>
        <strain evidence="2">SB</strain>
    </source>
</reference>
<sequence length="276" mass="32051">MEEIVKINDSIVQISELSDRIYVMKFGRNSILETLEEIEKIALKKKLSKIFLKIHEHDKKIFEKNGYIIEGLIENYFLDGSAYFMSKFFNESRKVPNFSKETKNVLNYVKSISKVSNIPINKKYGVRIANKNDSVNLAKHYSKVFETYPFPIDNPNYIRETIQSANVKYFIIEDSGKIIAASSCEMDNENKCVEMTDFAVLFENRKEGLSSYLLHIMEKVMSDNGFRVFYTISRSISHGMNITFKKRGYIYGGTAINNTNICGNLENMNFWYKVIQ</sequence>
<dbReference type="HOGENOM" id="CLU_081246_0_0_2"/>
<keyword evidence="3" id="KW-1185">Reference proteome</keyword>
<evidence type="ECO:0000313" key="2">
    <source>
        <dbReference type="EMBL" id="ABR55120.1"/>
    </source>
</evidence>